<name>A0A9W9Z323_9CNID</name>
<evidence type="ECO:0000313" key="5">
    <source>
        <dbReference type="Proteomes" id="UP001163046"/>
    </source>
</evidence>
<feature type="compositionally biased region" description="Low complexity" evidence="2">
    <location>
        <begin position="115"/>
        <end position="129"/>
    </location>
</feature>
<keyword evidence="1" id="KW-0175">Coiled coil</keyword>
<feature type="coiled-coil region" evidence="1">
    <location>
        <begin position="18"/>
        <end position="45"/>
    </location>
</feature>
<keyword evidence="3" id="KW-0732">Signal</keyword>
<protein>
    <submittedName>
        <fullName evidence="4">Uncharacterized protein</fullName>
    </submittedName>
</protein>
<dbReference type="EMBL" id="MU826829">
    <property type="protein sequence ID" value="KAJ7374167.1"/>
    <property type="molecule type" value="Genomic_DNA"/>
</dbReference>
<keyword evidence="5" id="KW-1185">Reference proteome</keyword>
<reference evidence="4" key="1">
    <citation type="submission" date="2023-01" db="EMBL/GenBank/DDBJ databases">
        <title>Genome assembly of the deep-sea coral Lophelia pertusa.</title>
        <authorList>
            <person name="Herrera S."/>
            <person name="Cordes E."/>
        </authorList>
    </citation>
    <scope>NUCLEOTIDE SEQUENCE</scope>
    <source>
        <strain evidence="4">USNM1676648</strain>
        <tissue evidence="4">Polyp</tissue>
    </source>
</reference>
<feature type="region of interest" description="Disordered" evidence="2">
    <location>
        <begin position="109"/>
        <end position="132"/>
    </location>
</feature>
<evidence type="ECO:0000256" key="2">
    <source>
        <dbReference type="SAM" id="MobiDB-lite"/>
    </source>
</evidence>
<evidence type="ECO:0000256" key="3">
    <source>
        <dbReference type="SAM" id="SignalP"/>
    </source>
</evidence>
<evidence type="ECO:0000313" key="4">
    <source>
        <dbReference type="EMBL" id="KAJ7374167.1"/>
    </source>
</evidence>
<gene>
    <name evidence="4" type="ORF">OS493_009509</name>
</gene>
<comment type="caution">
    <text evidence="4">The sequence shown here is derived from an EMBL/GenBank/DDBJ whole genome shotgun (WGS) entry which is preliminary data.</text>
</comment>
<evidence type="ECO:0000256" key="1">
    <source>
        <dbReference type="SAM" id="Coils"/>
    </source>
</evidence>
<proteinExistence type="predicted"/>
<sequence length="233" mass="26124">MTCGVCLLFLVPWLMPTNTELYEENDLLLNQNDKLTKRSTNYQRKPRTIFSFPTEAAFFARAAHCNHVLLQRSVSMEMLSKSGRSPLMKSAMFRAWSAAAQLHCTDSLNESSGYESDSNRQSSSSQCSEVVEEPIENKLGSVTMVTPAMSFDDMEVVVQQEKLVKQGWNDGSMDMFSVMFESLLEHDVSSPRTSIIDSESNGNDLKADKTTRTTSLSPAELCYNLEACRETIL</sequence>
<dbReference type="Proteomes" id="UP001163046">
    <property type="component" value="Unassembled WGS sequence"/>
</dbReference>
<accession>A0A9W9Z323</accession>
<dbReference type="AlphaFoldDB" id="A0A9W9Z323"/>
<feature type="signal peptide" evidence="3">
    <location>
        <begin position="1"/>
        <end position="19"/>
    </location>
</feature>
<organism evidence="4 5">
    <name type="scientific">Desmophyllum pertusum</name>
    <dbReference type="NCBI Taxonomy" id="174260"/>
    <lineage>
        <taxon>Eukaryota</taxon>
        <taxon>Metazoa</taxon>
        <taxon>Cnidaria</taxon>
        <taxon>Anthozoa</taxon>
        <taxon>Hexacorallia</taxon>
        <taxon>Scleractinia</taxon>
        <taxon>Caryophylliina</taxon>
        <taxon>Caryophylliidae</taxon>
        <taxon>Desmophyllum</taxon>
    </lineage>
</organism>
<feature type="chain" id="PRO_5040974128" evidence="3">
    <location>
        <begin position="20"/>
        <end position="233"/>
    </location>
</feature>